<name>A0A370TDK2_9HELO</name>
<gene>
    <name evidence="1" type="ORF">BP5553_08970</name>
</gene>
<reference evidence="1 2" key="1">
    <citation type="journal article" date="2018" name="IMA Fungus">
        <title>IMA Genome-F 9: Draft genome sequence of Annulohypoxylon stygium, Aspergillus mulundensis, Berkeleyomyces basicola (syn. Thielaviopsis basicola), Ceratocystis smalleyi, two Cercospora beticola strains, Coleophoma cylindrospora, Fusarium fracticaudum, Phialophora cf. hyalina, and Morchella septimelata.</title>
        <authorList>
            <person name="Wingfield B.D."/>
            <person name="Bills G.F."/>
            <person name="Dong Y."/>
            <person name="Huang W."/>
            <person name="Nel W.J."/>
            <person name="Swalarsk-Parry B.S."/>
            <person name="Vaghefi N."/>
            <person name="Wilken P.M."/>
            <person name="An Z."/>
            <person name="de Beer Z.W."/>
            <person name="De Vos L."/>
            <person name="Chen L."/>
            <person name="Duong T.A."/>
            <person name="Gao Y."/>
            <person name="Hammerbacher A."/>
            <person name="Kikkert J.R."/>
            <person name="Li Y."/>
            <person name="Li H."/>
            <person name="Li K."/>
            <person name="Li Q."/>
            <person name="Liu X."/>
            <person name="Ma X."/>
            <person name="Naidoo K."/>
            <person name="Pethybridge S.J."/>
            <person name="Sun J."/>
            <person name="Steenkamp E.T."/>
            <person name="van der Nest M.A."/>
            <person name="van Wyk S."/>
            <person name="Wingfield M.J."/>
            <person name="Xiong C."/>
            <person name="Yue Q."/>
            <person name="Zhang X."/>
        </authorList>
    </citation>
    <scope>NUCLEOTIDE SEQUENCE [LARGE SCALE GENOMIC DNA]</scope>
    <source>
        <strain evidence="1 2">BP 5553</strain>
    </source>
</reference>
<accession>A0A370TDK2</accession>
<dbReference type="GeneID" id="43601819"/>
<sequence length="120" mass="13418">MSSADSQGQRIQDNCEIIWGKGDYDIDTETDDYLSYWSLVRKDFGLEFGPPLTMTGLCNSSEHAVRELDRMLGVWARQIQSGQPMTKALNLEVFGGPNGQNKAVLEQFLVELEKRGTDSA</sequence>
<dbReference type="OrthoDB" id="3552169at2759"/>
<organism evidence="1 2">
    <name type="scientific">Venustampulla echinocandica</name>
    <dbReference type="NCBI Taxonomy" id="2656787"/>
    <lineage>
        <taxon>Eukaryota</taxon>
        <taxon>Fungi</taxon>
        <taxon>Dikarya</taxon>
        <taxon>Ascomycota</taxon>
        <taxon>Pezizomycotina</taxon>
        <taxon>Leotiomycetes</taxon>
        <taxon>Helotiales</taxon>
        <taxon>Pleuroascaceae</taxon>
        <taxon>Venustampulla</taxon>
    </lineage>
</organism>
<dbReference type="Proteomes" id="UP000254866">
    <property type="component" value="Unassembled WGS sequence"/>
</dbReference>
<evidence type="ECO:0000313" key="1">
    <source>
        <dbReference type="EMBL" id="RDL32514.1"/>
    </source>
</evidence>
<dbReference type="EMBL" id="NPIC01000010">
    <property type="protein sequence ID" value="RDL32514.1"/>
    <property type="molecule type" value="Genomic_DNA"/>
</dbReference>
<dbReference type="RefSeq" id="XP_031866236.1">
    <property type="nucleotide sequence ID" value="XM_032017593.1"/>
</dbReference>
<comment type="caution">
    <text evidence="1">The sequence shown here is derived from an EMBL/GenBank/DDBJ whole genome shotgun (WGS) entry which is preliminary data.</text>
</comment>
<dbReference type="AlphaFoldDB" id="A0A370TDK2"/>
<protein>
    <submittedName>
        <fullName evidence="1">Uncharacterized protein</fullName>
    </submittedName>
</protein>
<proteinExistence type="predicted"/>
<keyword evidence="2" id="KW-1185">Reference proteome</keyword>
<evidence type="ECO:0000313" key="2">
    <source>
        <dbReference type="Proteomes" id="UP000254866"/>
    </source>
</evidence>